<organism evidence="2">
    <name type="scientific">Chaetoceros debilis</name>
    <dbReference type="NCBI Taxonomy" id="122233"/>
    <lineage>
        <taxon>Eukaryota</taxon>
        <taxon>Sar</taxon>
        <taxon>Stramenopiles</taxon>
        <taxon>Ochrophyta</taxon>
        <taxon>Bacillariophyta</taxon>
        <taxon>Coscinodiscophyceae</taxon>
        <taxon>Chaetocerotophycidae</taxon>
        <taxon>Chaetocerotales</taxon>
        <taxon>Chaetocerotaceae</taxon>
        <taxon>Chaetoceros</taxon>
    </lineage>
</organism>
<accession>A0A7S3QG66</accession>
<evidence type="ECO:0000256" key="1">
    <source>
        <dbReference type="SAM" id="MobiDB-lite"/>
    </source>
</evidence>
<reference evidence="2" key="1">
    <citation type="submission" date="2021-01" db="EMBL/GenBank/DDBJ databases">
        <authorList>
            <person name="Corre E."/>
            <person name="Pelletier E."/>
            <person name="Niang G."/>
            <person name="Scheremetjew M."/>
            <person name="Finn R."/>
            <person name="Kale V."/>
            <person name="Holt S."/>
            <person name="Cochrane G."/>
            <person name="Meng A."/>
            <person name="Brown T."/>
            <person name="Cohen L."/>
        </authorList>
    </citation>
    <scope>NUCLEOTIDE SEQUENCE</scope>
    <source>
        <strain evidence="2">MM31A-1</strain>
    </source>
</reference>
<gene>
    <name evidence="2" type="ORF">CDEB00056_LOCUS20960</name>
</gene>
<feature type="compositionally biased region" description="Low complexity" evidence="1">
    <location>
        <begin position="1"/>
        <end position="22"/>
    </location>
</feature>
<proteinExistence type="predicted"/>
<dbReference type="EMBL" id="HBIO01027299">
    <property type="protein sequence ID" value="CAE0476107.1"/>
    <property type="molecule type" value="Transcribed_RNA"/>
</dbReference>
<feature type="region of interest" description="Disordered" evidence="1">
    <location>
        <begin position="1"/>
        <end position="83"/>
    </location>
</feature>
<protein>
    <submittedName>
        <fullName evidence="2">Uncharacterized protein</fullName>
    </submittedName>
</protein>
<feature type="compositionally biased region" description="Low complexity" evidence="1">
    <location>
        <begin position="64"/>
        <end position="75"/>
    </location>
</feature>
<evidence type="ECO:0000313" key="2">
    <source>
        <dbReference type="EMBL" id="CAE0476107.1"/>
    </source>
</evidence>
<dbReference type="AlphaFoldDB" id="A0A7S3QG66"/>
<name>A0A7S3QG66_9STRA</name>
<sequence length="315" mass="34558">MNPTQKPTTQSPTQRPTQYPTTKAPSHLPTKADSPHLTIEHSPYPTFNPTPGPTSDPALAPTGSPSLVISVLPSSHPTRAPSNYIPSVQPSLTNAVGDTFDFPWFGANKNEVYVDSNGKINMDSNDDTDYFGSSDPNAAQFSRLGSQNSPRINHAFADLHPNYNGDIYVCQSSESVTVSYEEVEMYNQYKAQANVNSLVQLFPDGSINICYGESDYSSPGDVCSGWLVAGIEASSSEYYPLPGDPFNSFGEFETWPEPGCYLFTPGSGFERQLSVSYLTHLHLKECTCFLSLLGTSKYIFEPMHAELTKKNHLLK</sequence>